<gene>
    <name evidence="2" type="ORF">mMyoMyo1_011331</name>
</gene>
<proteinExistence type="predicted"/>
<accession>A0A7J7XZH0</accession>
<name>A0A7J7XZH0_MYOMY</name>
<protein>
    <submittedName>
        <fullName evidence="2">Uncharacterized protein</fullName>
    </submittedName>
</protein>
<evidence type="ECO:0000313" key="2">
    <source>
        <dbReference type="EMBL" id="KAF6355132.1"/>
    </source>
</evidence>
<dbReference type="Proteomes" id="UP000527355">
    <property type="component" value="Unassembled WGS sequence"/>
</dbReference>
<evidence type="ECO:0000313" key="3">
    <source>
        <dbReference type="Proteomes" id="UP000527355"/>
    </source>
</evidence>
<feature type="compositionally biased region" description="Gly residues" evidence="1">
    <location>
        <begin position="196"/>
        <end position="205"/>
    </location>
</feature>
<evidence type="ECO:0000256" key="1">
    <source>
        <dbReference type="SAM" id="MobiDB-lite"/>
    </source>
</evidence>
<dbReference type="AlphaFoldDB" id="A0A7J7XZH0"/>
<dbReference type="EMBL" id="JABWUV010000005">
    <property type="protein sequence ID" value="KAF6355132.1"/>
    <property type="molecule type" value="Genomic_DNA"/>
</dbReference>
<keyword evidence="3" id="KW-1185">Reference proteome</keyword>
<sequence>MDCTRGGICPRKVCAPQEREKQQGCLQGSLGVPRGAGSSSCWPPSVRFLGCSWVLGAGAGLGLSAAPGARSPVPSGAGASWLLQGPQGCAAGAWASPQGTVGAGGAGPAGFLAPLSSGALRVPGARLGEPELGWQEGRLRAGKVSMAPAQACARFRPGGRVGSGHTHRQQDGSPQAGGCTSVAAASRAAEREVGAGEEGLPGAGGEAPHTIPAGKARGEHAQLGGRDPPVHCKVHGRQMELRGVSHILGRPADNVGGSLNELGGGEKEAPWGERSCHFSSL</sequence>
<reference evidence="2 3" key="1">
    <citation type="journal article" date="2020" name="Nature">
        <title>Six reference-quality genomes reveal evolution of bat adaptations.</title>
        <authorList>
            <person name="Jebb D."/>
            <person name="Huang Z."/>
            <person name="Pippel M."/>
            <person name="Hughes G.M."/>
            <person name="Lavrichenko K."/>
            <person name="Devanna P."/>
            <person name="Winkler S."/>
            <person name="Jermiin L.S."/>
            <person name="Skirmuntt E.C."/>
            <person name="Katzourakis A."/>
            <person name="Burkitt-Gray L."/>
            <person name="Ray D.A."/>
            <person name="Sullivan K.A.M."/>
            <person name="Roscito J.G."/>
            <person name="Kirilenko B.M."/>
            <person name="Davalos L.M."/>
            <person name="Corthals A.P."/>
            <person name="Power M.L."/>
            <person name="Jones G."/>
            <person name="Ransome R.D."/>
            <person name="Dechmann D.K.N."/>
            <person name="Locatelli A.G."/>
            <person name="Puechmaille S.J."/>
            <person name="Fedrigo O."/>
            <person name="Jarvis E.D."/>
            <person name="Hiller M."/>
            <person name="Vernes S.C."/>
            <person name="Myers E.W."/>
            <person name="Teeling E.C."/>
        </authorList>
    </citation>
    <scope>NUCLEOTIDE SEQUENCE [LARGE SCALE GENOMIC DNA]</scope>
    <source>
        <strain evidence="2">MMyoMyo1</strain>
        <tissue evidence="2">Flight muscle</tissue>
    </source>
</reference>
<comment type="caution">
    <text evidence="2">The sequence shown here is derived from an EMBL/GenBank/DDBJ whole genome shotgun (WGS) entry which is preliminary data.</text>
</comment>
<feature type="region of interest" description="Disordered" evidence="1">
    <location>
        <begin position="157"/>
        <end position="228"/>
    </location>
</feature>
<organism evidence="2 3">
    <name type="scientific">Myotis myotis</name>
    <name type="common">Greater mouse-eared bat</name>
    <name type="synonym">Vespertilio myotis</name>
    <dbReference type="NCBI Taxonomy" id="51298"/>
    <lineage>
        <taxon>Eukaryota</taxon>
        <taxon>Metazoa</taxon>
        <taxon>Chordata</taxon>
        <taxon>Craniata</taxon>
        <taxon>Vertebrata</taxon>
        <taxon>Euteleostomi</taxon>
        <taxon>Mammalia</taxon>
        <taxon>Eutheria</taxon>
        <taxon>Laurasiatheria</taxon>
        <taxon>Chiroptera</taxon>
        <taxon>Yangochiroptera</taxon>
        <taxon>Vespertilionidae</taxon>
        <taxon>Myotis</taxon>
    </lineage>
</organism>